<gene>
    <name evidence="1" type="ORF">ACHHYP_11401</name>
</gene>
<comment type="caution">
    <text evidence="1">The sequence shown here is derived from an EMBL/GenBank/DDBJ whole genome shotgun (WGS) entry which is preliminary data.</text>
</comment>
<name>A0A1V9YJ89_ACHHY</name>
<dbReference type="OrthoDB" id="125057at2759"/>
<evidence type="ECO:0008006" key="3">
    <source>
        <dbReference type="Google" id="ProtNLM"/>
    </source>
</evidence>
<dbReference type="AlphaFoldDB" id="A0A1V9YJ89"/>
<accession>A0A1V9YJ89</accession>
<organism evidence="1 2">
    <name type="scientific">Achlya hypogyna</name>
    <name type="common">Oomycete</name>
    <name type="synonym">Protoachlya hypogyna</name>
    <dbReference type="NCBI Taxonomy" id="1202772"/>
    <lineage>
        <taxon>Eukaryota</taxon>
        <taxon>Sar</taxon>
        <taxon>Stramenopiles</taxon>
        <taxon>Oomycota</taxon>
        <taxon>Saprolegniomycetes</taxon>
        <taxon>Saprolegniales</taxon>
        <taxon>Achlyaceae</taxon>
        <taxon>Achlya</taxon>
    </lineage>
</organism>
<dbReference type="Proteomes" id="UP000243579">
    <property type="component" value="Unassembled WGS sequence"/>
</dbReference>
<sequence>MKADEALPAFGFTTDKDHDLFKTIELVIVRDLPLHEVDQPLMREGLRYKKTCRKTIAKTIHSMIPAIEKKISSLLPKYFALMLDGWSHGSVHYVAIFACFNSEGNFHEVLLTLSPLPDETNMTASNHVALIKNSLDFYNSTLDRVVAIIGDNCSVNQSMARLLGVPLLGCASHKFALAVKDWIENQTSLDGALDVMVKVSTIKLSASLRNLTNLCAVKANETRWTSRFTILKRYFRIKGELEKIDEIVHLLPTASDNKVLRLAEPHFQQFFAVTVGLQKATHNILHSREDFDLIIQDYPCMGSRLGVNSPLTFGPVFEAAVIKILKGKEVEMTPEEQAKMSKYEVHSKSAVTIDDPSSDPTRYYETLQSRKKQRLTKANYIDFGFLASTSNTAELLFSSCKIVLEALRMSMSPLTFEAIMFLKFNRKHWNVQTVAYAVNHPLDVIYSSDEDE</sequence>
<reference evidence="1 2" key="1">
    <citation type="journal article" date="2014" name="Genome Biol. Evol.">
        <title>The secreted proteins of Achlya hypogyna and Thraustotheca clavata identify the ancestral oomycete secretome and reveal gene acquisitions by horizontal gene transfer.</title>
        <authorList>
            <person name="Misner I."/>
            <person name="Blouin N."/>
            <person name="Leonard G."/>
            <person name="Richards T.A."/>
            <person name="Lane C.E."/>
        </authorList>
    </citation>
    <scope>NUCLEOTIDE SEQUENCE [LARGE SCALE GENOMIC DNA]</scope>
    <source>
        <strain evidence="1 2">ATCC 48635</strain>
    </source>
</reference>
<keyword evidence="2" id="KW-1185">Reference proteome</keyword>
<dbReference type="SUPFAM" id="SSF53098">
    <property type="entry name" value="Ribonuclease H-like"/>
    <property type="match status" value="1"/>
</dbReference>
<dbReference type="EMBL" id="JNBR01001594">
    <property type="protein sequence ID" value="OQR85775.1"/>
    <property type="molecule type" value="Genomic_DNA"/>
</dbReference>
<dbReference type="InterPro" id="IPR012337">
    <property type="entry name" value="RNaseH-like_sf"/>
</dbReference>
<evidence type="ECO:0000313" key="1">
    <source>
        <dbReference type="EMBL" id="OQR85775.1"/>
    </source>
</evidence>
<dbReference type="PANTHER" id="PTHR40866:SF1">
    <property type="entry name" value="BED-TYPE DOMAIN-CONTAINING PROTEIN"/>
    <property type="match status" value="1"/>
</dbReference>
<dbReference type="PANTHER" id="PTHR40866">
    <property type="entry name" value="BED-TYPE DOMAIN-CONTAINING PROTEIN"/>
    <property type="match status" value="1"/>
</dbReference>
<proteinExistence type="predicted"/>
<protein>
    <recommendedName>
        <fullName evidence="3">HAT C-terminal dimerisation domain-containing protein</fullName>
    </recommendedName>
</protein>
<evidence type="ECO:0000313" key="2">
    <source>
        <dbReference type="Proteomes" id="UP000243579"/>
    </source>
</evidence>